<evidence type="ECO:0000256" key="4">
    <source>
        <dbReference type="ARBA" id="ARBA00023065"/>
    </source>
</evidence>
<dbReference type="RefSeq" id="WP_345413277.1">
    <property type="nucleotide sequence ID" value="NZ_BAABGT010000016.1"/>
</dbReference>
<keyword evidence="3 8" id="KW-0813">Transport</keyword>
<evidence type="ECO:0000256" key="8">
    <source>
        <dbReference type="HAMAP-Rule" id="MF_00530"/>
    </source>
</evidence>
<dbReference type="InterPro" id="IPR020546">
    <property type="entry name" value="ATP_synth_F1_dsu/esu_N"/>
</dbReference>
<evidence type="ECO:0000256" key="1">
    <source>
        <dbReference type="ARBA" id="ARBA00004202"/>
    </source>
</evidence>
<dbReference type="Pfam" id="PF02823">
    <property type="entry name" value="ATP-synt_DE_N"/>
    <property type="match status" value="1"/>
</dbReference>
<organism evidence="11 12">
    <name type="scientific">Pseudonocardia xishanensis</name>
    <dbReference type="NCBI Taxonomy" id="630995"/>
    <lineage>
        <taxon>Bacteria</taxon>
        <taxon>Bacillati</taxon>
        <taxon>Actinomycetota</taxon>
        <taxon>Actinomycetes</taxon>
        <taxon>Pseudonocardiales</taxon>
        <taxon>Pseudonocardiaceae</taxon>
        <taxon>Pseudonocardia</taxon>
    </lineage>
</organism>
<protein>
    <recommendedName>
        <fullName evidence="8">ATP synthase epsilon chain</fullName>
    </recommendedName>
    <alternativeName>
        <fullName evidence="8">ATP synthase F1 sector epsilon subunit</fullName>
    </alternativeName>
    <alternativeName>
        <fullName evidence="8">F-ATPase epsilon subunit</fullName>
    </alternativeName>
</protein>
<evidence type="ECO:0000256" key="2">
    <source>
        <dbReference type="ARBA" id="ARBA00005712"/>
    </source>
</evidence>
<evidence type="ECO:0000256" key="5">
    <source>
        <dbReference type="ARBA" id="ARBA00023136"/>
    </source>
</evidence>
<proteinExistence type="inferred from homology"/>
<evidence type="ECO:0000313" key="11">
    <source>
        <dbReference type="EMBL" id="GAA4539399.1"/>
    </source>
</evidence>
<name>A0ABP8RI12_9PSEU</name>
<comment type="subunit">
    <text evidence="8 9">F-type ATPases have 2 components, CF(1) - the catalytic core - and CF(0) - the membrane proton channel. CF(1) has five subunits: alpha(3), beta(3), gamma(1), delta(1), epsilon(1). CF(0) has three main subunits: a, b and c.</text>
</comment>
<evidence type="ECO:0000313" key="12">
    <source>
        <dbReference type="Proteomes" id="UP001501598"/>
    </source>
</evidence>
<dbReference type="EMBL" id="BAABGT010000016">
    <property type="protein sequence ID" value="GAA4539399.1"/>
    <property type="molecule type" value="Genomic_DNA"/>
</dbReference>
<dbReference type="NCBIfam" id="NF001852">
    <property type="entry name" value="PRK00571.2-5"/>
    <property type="match status" value="1"/>
</dbReference>
<keyword evidence="12" id="KW-1185">Reference proteome</keyword>
<keyword evidence="7 8" id="KW-0066">ATP synthesis</keyword>
<sequence length="129" mass="13626">MAEMTVELVAVERRLWSGKASFVLARTTEGELGILPGHEPTLAQLEEAGVVRIDPVDGRPLTVAVHGGFLSIGPETVSILAEFAEQASEIDVKRAEAALGRATGDEPDEVAARKRAEVRLRAAEAAAAN</sequence>
<dbReference type="PANTHER" id="PTHR13822:SF10">
    <property type="entry name" value="ATP SYNTHASE EPSILON CHAIN, CHLOROPLASTIC"/>
    <property type="match status" value="1"/>
</dbReference>
<evidence type="ECO:0000259" key="10">
    <source>
        <dbReference type="Pfam" id="PF02823"/>
    </source>
</evidence>
<keyword evidence="5 8" id="KW-0472">Membrane</keyword>
<dbReference type="SUPFAM" id="SSF51344">
    <property type="entry name" value="Epsilon subunit of F1F0-ATP synthase N-terminal domain"/>
    <property type="match status" value="1"/>
</dbReference>
<comment type="similarity">
    <text evidence="2 8 9">Belongs to the ATPase epsilon chain family.</text>
</comment>
<keyword evidence="8" id="KW-1003">Cell membrane</keyword>
<keyword evidence="8" id="KW-0375">Hydrogen ion transport</keyword>
<dbReference type="Proteomes" id="UP001501598">
    <property type="component" value="Unassembled WGS sequence"/>
</dbReference>
<accession>A0ABP8RI12</accession>
<dbReference type="InterPro" id="IPR036771">
    <property type="entry name" value="ATPsynth_dsu/esu_N"/>
</dbReference>
<dbReference type="InterPro" id="IPR001469">
    <property type="entry name" value="ATP_synth_F1_dsu/esu"/>
</dbReference>
<keyword evidence="6 8" id="KW-0139">CF(1)</keyword>
<feature type="domain" description="ATP synthase F1 complex delta/epsilon subunit N-terminal" evidence="10">
    <location>
        <begin position="4"/>
        <end position="84"/>
    </location>
</feature>
<comment type="function">
    <text evidence="8">Produces ATP from ADP in the presence of a proton gradient across the membrane.</text>
</comment>
<evidence type="ECO:0000256" key="9">
    <source>
        <dbReference type="RuleBase" id="RU003656"/>
    </source>
</evidence>
<gene>
    <name evidence="8" type="primary">atpC</name>
    <name evidence="11" type="ORF">GCM10023175_10620</name>
</gene>
<dbReference type="CDD" id="cd12152">
    <property type="entry name" value="F1-ATPase_delta"/>
    <property type="match status" value="1"/>
</dbReference>
<evidence type="ECO:0000256" key="3">
    <source>
        <dbReference type="ARBA" id="ARBA00022448"/>
    </source>
</evidence>
<dbReference type="NCBIfam" id="TIGR01216">
    <property type="entry name" value="ATP_synt_epsi"/>
    <property type="match status" value="1"/>
</dbReference>
<evidence type="ECO:0000256" key="6">
    <source>
        <dbReference type="ARBA" id="ARBA00023196"/>
    </source>
</evidence>
<reference evidence="12" key="1">
    <citation type="journal article" date="2019" name="Int. J. Syst. Evol. Microbiol.">
        <title>The Global Catalogue of Microorganisms (GCM) 10K type strain sequencing project: providing services to taxonomists for standard genome sequencing and annotation.</title>
        <authorList>
            <consortium name="The Broad Institute Genomics Platform"/>
            <consortium name="The Broad Institute Genome Sequencing Center for Infectious Disease"/>
            <person name="Wu L."/>
            <person name="Ma J."/>
        </authorList>
    </citation>
    <scope>NUCLEOTIDE SEQUENCE [LARGE SCALE GENOMIC DNA]</scope>
    <source>
        <strain evidence="12">JCM 17906</strain>
    </source>
</reference>
<dbReference type="HAMAP" id="MF_00530">
    <property type="entry name" value="ATP_synth_epsil_bac"/>
    <property type="match status" value="1"/>
</dbReference>
<comment type="caution">
    <text evidence="11">The sequence shown here is derived from an EMBL/GenBank/DDBJ whole genome shotgun (WGS) entry which is preliminary data.</text>
</comment>
<keyword evidence="4 8" id="KW-0406">Ion transport</keyword>
<comment type="subcellular location">
    <subcellularLocation>
        <location evidence="1 8">Cell membrane</location>
        <topology evidence="1 8">Peripheral membrane protein</topology>
    </subcellularLocation>
</comment>
<dbReference type="Gene3D" id="2.60.15.10">
    <property type="entry name" value="F0F1 ATP synthase delta/epsilon subunit, N-terminal"/>
    <property type="match status" value="1"/>
</dbReference>
<evidence type="ECO:0000256" key="7">
    <source>
        <dbReference type="ARBA" id="ARBA00023310"/>
    </source>
</evidence>
<dbReference type="PANTHER" id="PTHR13822">
    <property type="entry name" value="ATP SYNTHASE DELTA/EPSILON CHAIN"/>
    <property type="match status" value="1"/>
</dbReference>
<dbReference type="NCBIfam" id="NF009977">
    <property type="entry name" value="PRK13442.1"/>
    <property type="match status" value="1"/>
</dbReference>